<proteinExistence type="inferred from homology"/>
<evidence type="ECO:0000259" key="6">
    <source>
        <dbReference type="Pfam" id="PF03330"/>
    </source>
</evidence>
<dbReference type="PANTHER" id="PTHR34183:SF8">
    <property type="entry name" value="ENDOLYTIC PEPTIDOGLYCAN TRANSGLYCOSYLASE RLPA-RELATED"/>
    <property type="match status" value="1"/>
</dbReference>
<dbReference type="InterPro" id="IPR009009">
    <property type="entry name" value="RlpA-like_DPBB"/>
</dbReference>
<dbReference type="EMBL" id="BAABCR010000015">
    <property type="protein sequence ID" value="GAA4034896.1"/>
    <property type="molecule type" value="Genomic_DNA"/>
</dbReference>
<evidence type="ECO:0000256" key="1">
    <source>
        <dbReference type="ARBA" id="ARBA00023239"/>
    </source>
</evidence>
<evidence type="ECO:0000256" key="3">
    <source>
        <dbReference type="HAMAP-Rule" id="MF_02071"/>
    </source>
</evidence>
<dbReference type="SUPFAM" id="SSF50685">
    <property type="entry name" value="Barwin-like endoglucanases"/>
    <property type="match status" value="1"/>
</dbReference>
<dbReference type="InterPro" id="IPR012997">
    <property type="entry name" value="RplA"/>
</dbReference>
<feature type="compositionally biased region" description="Basic and acidic residues" evidence="5">
    <location>
        <begin position="15"/>
        <end position="47"/>
    </location>
</feature>
<dbReference type="Gene3D" id="2.40.40.10">
    <property type="entry name" value="RlpA-like domain"/>
    <property type="match status" value="1"/>
</dbReference>
<feature type="region of interest" description="Disordered" evidence="5">
    <location>
        <begin position="1"/>
        <end position="51"/>
    </location>
</feature>
<evidence type="ECO:0000256" key="5">
    <source>
        <dbReference type="SAM" id="MobiDB-lite"/>
    </source>
</evidence>
<dbReference type="InterPro" id="IPR036908">
    <property type="entry name" value="RlpA-like_sf"/>
</dbReference>
<accession>A0ABP7U2U7</accession>
<dbReference type="CDD" id="cd22268">
    <property type="entry name" value="DPBB_RlpA-like"/>
    <property type="match status" value="1"/>
</dbReference>
<evidence type="ECO:0000256" key="4">
    <source>
        <dbReference type="RuleBase" id="RU003495"/>
    </source>
</evidence>
<evidence type="ECO:0000256" key="2">
    <source>
        <dbReference type="ARBA" id="ARBA00023316"/>
    </source>
</evidence>
<sequence length="181" mass="20406">MTFTLLSFSSGNPQQKEKPKDKNKEKTTPAKDSKDPKEIKDPKDKTKTVATAKTDTVVVKEIPVVKETDTLQIDPNSKLKIYKKNAHASYYHHKFNGRRTASGKRFDNNKYTAAHKKLPFGTLVKVTNEANGKFVIVEITDRGPFSKVREIDLTKRAFMDIVSNKNSGSVIVKIEVVEEPK</sequence>
<feature type="domain" description="RlpA-like protein double-psi beta-barrel" evidence="6">
    <location>
        <begin position="85"/>
        <end position="172"/>
    </location>
</feature>
<reference evidence="8" key="1">
    <citation type="journal article" date="2019" name="Int. J. Syst. Evol. Microbiol.">
        <title>The Global Catalogue of Microorganisms (GCM) 10K type strain sequencing project: providing services to taxonomists for standard genome sequencing and annotation.</title>
        <authorList>
            <consortium name="The Broad Institute Genomics Platform"/>
            <consortium name="The Broad Institute Genome Sequencing Center for Infectious Disease"/>
            <person name="Wu L."/>
            <person name="Ma J."/>
        </authorList>
    </citation>
    <scope>NUCLEOTIDE SEQUENCE [LARGE SCALE GENOMIC DNA]</scope>
    <source>
        <strain evidence="8">JCM 17064</strain>
    </source>
</reference>
<dbReference type="InterPro" id="IPR034718">
    <property type="entry name" value="RlpA"/>
</dbReference>
<organism evidence="7 8">
    <name type="scientific">Flavobacterium cheonhonense</name>
    <dbReference type="NCBI Taxonomy" id="706185"/>
    <lineage>
        <taxon>Bacteria</taxon>
        <taxon>Pseudomonadati</taxon>
        <taxon>Bacteroidota</taxon>
        <taxon>Flavobacteriia</taxon>
        <taxon>Flavobacteriales</taxon>
        <taxon>Flavobacteriaceae</taxon>
        <taxon>Flavobacterium</taxon>
    </lineage>
</organism>
<keyword evidence="8" id="KW-1185">Reference proteome</keyword>
<keyword evidence="1 3" id="KW-0456">Lyase</keyword>
<comment type="similarity">
    <text evidence="3 4">Belongs to the RlpA family.</text>
</comment>
<name>A0ABP7U2U7_9FLAO</name>
<dbReference type="EC" id="4.2.2.-" evidence="3"/>
<dbReference type="Pfam" id="PF03330">
    <property type="entry name" value="DPBB_1"/>
    <property type="match status" value="1"/>
</dbReference>
<protein>
    <recommendedName>
        <fullName evidence="3">Probable endolytic peptidoglycan transglycosylase RlpA</fullName>
        <ecNumber evidence="3">4.2.2.-</ecNumber>
    </recommendedName>
</protein>
<comment type="function">
    <text evidence="3">Lytic transglycosylase with a strong preference for naked glycan strands that lack stem peptides.</text>
</comment>
<feature type="compositionally biased region" description="Polar residues" evidence="5">
    <location>
        <begin position="1"/>
        <end position="11"/>
    </location>
</feature>
<gene>
    <name evidence="3" type="primary">rlpA</name>
    <name evidence="7" type="ORF">GCM10022386_19890</name>
</gene>
<evidence type="ECO:0000313" key="8">
    <source>
        <dbReference type="Proteomes" id="UP001500968"/>
    </source>
</evidence>
<dbReference type="NCBIfam" id="TIGR00413">
    <property type="entry name" value="rlpA"/>
    <property type="match status" value="1"/>
</dbReference>
<dbReference type="PANTHER" id="PTHR34183">
    <property type="entry name" value="ENDOLYTIC PEPTIDOGLYCAN TRANSGLYCOSYLASE RLPA"/>
    <property type="match status" value="1"/>
</dbReference>
<dbReference type="Proteomes" id="UP001500968">
    <property type="component" value="Unassembled WGS sequence"/>
</dbReference>
<keyword evidence="2 3" id="KW-0961">Cell wall biogenesis/degradation</keyword>
<comment type="caution">
    <text evidence="7">The sequence shown here is derived from an EMBL/GenBank/DDBJ whole genome shotgun (WGS) entry which is preliminary data.</text>
</comment>
<evidence type="ECO:0000313" key="7">
    <source>
        <dbReference type="EMBL" id="GAA4034896.1"/>
    </source>
</evidence>
<dbReference type="HAMAP" id="MF_02071">
    <property type="entry name" value="RlpA"/>
    <property type="match status" value="1"/>
</dbReference>